<feature type="transmembrane region" description="Helical" evidence="10">
    <location>
        <begin position="17"/>
        <end position="35"/>
    </location>
</feature>
<feature type="domain" description="RCK N-terminal" evidence="11">
    <location>
        <begin position="123"/>
        <end position="240"/>
    </location>
</feature>
<organism evidence="12 13">
    <name type="scientific">Syntrophus aciditrophicus (strain SB)</name>
    <dbReference type="NCBI Taxonomy" id="56780"/>
    <lineage>
        <taxon>Bacteria</taxon>
        <taxon>Pseudomonadati</taxon>
        <taxon>Thermodesulfobacteriota</taxon>
        <taxon>Syntrophia</taxon>
        <taxon>Syntrophales</taxon>
        <taxon>Syntrophaceae</taxon>
        <taxon>Syntrophus</taxon>
    </lineage>
</organism>
<dbReference type="eggNOG" id="COG1226">
    <property type="taxonomic scope" value="Bacteria"/>
</dbReference>
<dbReference type="FunCoup" id="Q2LXY6">
    <property type="interactions" value="411"/>
</dbReference>
<evidence type="ECO:0000256" key="4">
    <source>
        <dbReference type="ARBA" id="ARBA00022538"/>
    </source>
</evidence>
<dbReference type="HOGENOM" id="CLU_005126_5_1_7"/>
<dbReference type="Gene3D" id="3.40.50.720">
    <property type="entry name" value="NAD(P)-binding Rossmann-like Domain"/>
    <property type="match status" value="1"/>
</dbReference>
<sequence length="335" mass="37441">MGTSINFNLILSDPLKIMALVCGVIIVKFLVLALTGRLARLSFDQNLLFSVSLAQVGEFAFVLFSFISQLGILSVEWTDTMMGVTTLSMTATPLLLLINERVLLPRFGTREKVETTADEIDLHYPVIIAGFGGFGSTVGRFLRANGVQATILDNDSDRVELLRKMGFKVFYGDATRIDILKSAGADQARILVAAIGTPDINADLMQKARNLFPHLTIMARAEHTTEACDLLDMGINDIYRETLDTSVRLGVDALVKLGFRRYSALRSGQNFIRYDEAALCRLAPHRHDESDYIYSVREEIENQEQLLTSDREINPAMNDHAWDSDILRDEFQNRG</sequence>
<dbReference type="GO" id="GO:1902600">
    <property type="term" value="P:proton transmembrane transport"/>
    <property type="evidence" value="ECO:0007669"/>
    <property type="project" value="InterPro"/>
</dbReference>
<dbReference type="PROSITE" id="PS51201">
    <property type="entry name" value="RCK_N"/>
    <property type="match status" value="1"/>
</dbReference>
<evidence type="ECO:0000256" key="10">
    <source>
        <dbReference type="SAM" id="Phobius"/>
    </source>
</evidence>
<dbReference type="InterPro" id="IPR036291">
    <property type="entry name" value="NAD(P)-bd_dom_sf"/>
</dbReference>
<dbReference type="FunFam" id="3.40.50.720:FF:000036">
    <property type="entry name" value="Glutathione-regulated potassium-efflux system protein KefB"/>
    <property type="match status" value="1"/>
</dbReference>
<keyword evidence="6" id="KW-0630">Potassium</keyword>
<name>Q2LXY6_SYNAS</name>
<dbReference type="PANTHER" id="PTHR46157">
    <property type="entry name" value="K(+) EFFLUX ANTIPORTER 3, CHLOROPLASTIC"/>
    <property type="match status" value="1"/>
</dbReference>
<dbReference type="KEGG" id="sat:SYN_01611"/>
<evidence type="ECO:0000256" key="8">
    <source>
        <dbReference type="ARBA" id="ARBA00023065"/>
    </source>
</evidence>
<keyword evidence="5 10" id="KW-0812">Transmembrane</keyword>
<dbReference type="AlphaFoldDB" id="Q2LXY6"/>
<dbReference type="GO" id="GO:0015079">
    <property type="term" value="F:potassium ion transmembrane transporter activity"/>
    <property type="evidence" value="ECO:0007669"/>
    <property type="project" value="InterPro"/>
</dbReference>
<evidence type="ECO:0000256" key="7">
    <source>
        <dbReference type="ARBA" id="ARBA00022989"/>
    </source>
</evidence>
<gene>
    <name evidence="12" type="ORF">SYN_01611</name>
</gene>
<feature type="transmembrane region" description="Helical" evidence="10">
    <location>
        <begin position="80"/>
        <end position="98"/>
    </location>
</feature>
<dbReference type="eggNOG" id="COG0475">
    <property type="taxonomic scope" value="Bacteria"/>
</dbReference>
<dbReference type="InterPro" id="IPR038770">
    <property type="entry name" value="Na+/solute_symporter_sf"/>
</dbReference>
<dbReference type="PANTHER" id="PTHR46157:SF4">
    <property type="entry name" value="K(+) EFFLUX ANTIPORTER 3, CHLOROPLASTIC"/>
    <property type="match status" value="1"/>
</dbReference>
<protein>
    <submittedName>
        <fullName evidence="12">Glutathione-regulated potassium-efflux system protein</fullName>
    </submittedName>
</protein>
<dbReference type="Pfam" id="PF02254">
    <property type="entry name" value="TrkA_N"/>
    <property type="match status" value="1"/>
</dbReference>
<dbReference type="InterPro" id="IPR006036">
    <property type="entry name" value="K_uptake_TrkA"/>
</dbReference>
<reference evidence="12 13" key="1">
    <citation type="journal article" date="2007" name="Proc. Natl. Acad. Sci. U.S.A.">
        <title>The genome of Syntrophus aciditrophicus: life at the thermodynamic limit of microbial growth.</title>
        <authorList>
            <person name="McInerney M.J."/>
            <person name="Rohlin L."/>
            <person name="Mouttaki H."/>
            <person name="Kim U."/>
            <person name="Krupp R.S."/>
            <person name="Rios-Hernandez L."/>
            <person name="Sieber J."/>
            <person name="Struchtemeyer C.G."/>
            <person name="Bhattacharyya A."/>
            <person name="Campbell J.W."/>
            <person name="Gunsalus R.P."/>
        </authorList>
    </citation>
    <scope>NUCLEOTIDE SEQUENCE [LARGE SCALE GENOMIC DNA]</scope>
    <source>
        <strain evidence="12 13">SB</strain>
    </source>
</reference>
<dbReference type="GO" id="GO:0015297">
    <property type="term" value="F:antiporter activity"/>
    <property type="evidence" value="ECO:0007669"/>
    <property type="project" value="UniProtKB-KW"/>
</dbReference>
<evidence type="ECO:0000256" key="2">
    <source>
        <dbReference type="ARBA" id="ARBA00022448"/>
    </source>
</evidence>
<comment type="subcellular location">
    <subcellularLocation>
        <location evidence="1">Endomembrane system</location>
        <topology evidence="1">Multi-pass membrane protein</topology>
    </subcellularLocation>
</comment>
<evidence type="ECO:0000256" key="5">
    <source>
        <dbReference type="ARBA" id="ARBA00022692"/>
    </source>
</evidence>
<evidence type="ECO:0000256" key="3">
    <source>
        <dbReference type="ARBA" id="ARBA00022449"/>
    </source>
</evidence>
<evidence type="ECO:0000313" key="13">
    <source>
        <dbReference type="Proteomes" id="UP000001933"/>
    </source>
</evidence>
<evidence type="ECO:0000256" key="1">
    <source>
        <dbReference type="ARBA" id="ARBA00004127"/>
    </source>
</evidence>
<keyword evidence="3" id="KW-0050">Antiport</keyword>
<keyword evidence="9 10" id="KW-0472">Membrane</keyword>
<evidence type="ECO:0000259" key="11">
    <source>
        <dbReference type="PROSITE" id="PS51201"/>
    </source>
</evidence>
<evidence type="ECO:0000256" key="6">
    <source>
        <dbReference type="ARBA" id="ARBA00022958"/>
    </source>
</evidence>
<dbReference type="InterPro" id="IPR006153">
    <property type="entry name" value="Cation/H_exchanger_TM"/>
</dbReference>
<dbReference type="PRINTS" id="PR00335">
    <property type="entry name" value="KUPTAKETRKA"/>
</dbReference>
<accession>Q2LXY6</accession>
<dbReference type="STRING" id="56780.SYN_01611"/>
<dbReference type="GO" id="GO:0012505">
    <property type="term" value="C:endomembrane system"/>
    <property type="evidence" value="ECO:0007669"/>
    <property type="project" value="UniProtKB-SubCell"/>
</dbReference>
<dbReference type="InterPro" id="IPR003148">
    <property type="entry name" value="RCK_N"/>
</dbReference>
<dbReference type="EMBL" id="CP000252">
    <property type="protein sequence ID" value="ABC78946.1"/>
    <property type="molecule type" value="Genomic_DNA"/>
</dbReference>
<proteinExistence type="predicted"/>
<dbReference type="Proteomes" id="UP000001933">
    <property type="component" value="Chromosome"/>
</dbReference>
<keyword evidence="8" id="KW-0406">Ion transport</keyword>
<feature type="transmembrane region" description="Helical" evidence="10">
    <location>
        <begin position="47"/>
        <end position="68"/>
    </location>
</feature>
<dbReference type="SUPFAM" id="SSF51735">
    <property type="entry name" value="NAD(P)-binding Rossmann-fold domains"/>
    <property type="match status" value="1"/>
</dbReference>
<keyword evidence="4" id="KW-0633">Potassium transport</keyword>
<dbReference type="InParanoid" id="Q2LXY6"/>
<dbReference type="Gene3D" id="1.20.1530.20">
    <property type="match status" value="1"/>
</dbReference>
<evidence type="ECO:0000313" key="12">
    <source>
        <dbReference type="EMBL" id="ABC78946.1"/>
    </source>
</evidence>
<keyword evidence="7 10" id="KW-1133">Transmembrane helix</keyword>
<evidence type="ECO:0000256" key="9">
    <source>
        <dbReference type="ARBA" id="ARBA00023136"/>
    </source>
</evidence>
<keyword evidence="2" id="KW-0813">Transport</keyword>
<keyword evidence="13" id="KW-1185">Reference proteome</keyword>
<dbReference type="Pfam" id="PF00999">
    <property type="entry name" value="Na_H_Exchanger"/>
    <property type="match status" value="1"/>
</dbReference>
<dbReference type="GO" id="GO:0005886">
    <property type="term" value="C:plasma membrane"/>
    <property type="evidence" value="ECO:0007669"/>
    <property type="project" value="InterPro"/>
</dbReference>